<protein>
    <submittedName>
        <fullName evidence="4">Type VI secretion system protein TssL, long form</fullName>
    </submittedName>
</protein>
<keyword evidence="5" id="KW-1185">Reference proteome</keyword>
<proteinExistence type="predicted"/>
<accession>A0ABS9X257</accession>
<dbReference type="RefSeq" id="WP_242286779.1">
    <property type="nucleotide sequence ID" value="NZ_JAKKSL010000002.1"/>
</dbReference>
<dbReference type="Proteomes" id="UP001139646">
    <property type="component" value="Unassembled WGS sequence"/>
</dbReference>
<dbReference type="EMBL" id="JAKKSL010000002">
    <property type="protein sequence ID" value="MCI2284338.1"/>
    <property type="molecule type" value="Genomic_DNA"/>
</dbReference>
<comment type="caution">
    <text evidence="4">The sequence shown here is derived from an EMBL/GenBank/DDBJ whole genome shotgun (WGS) entry which is preliminary data.</text>
</comment>
<dbReference type="Gene3D" id="3.30.1330.60">
    <property type="entry name" value="OmpA-like domain"/>
    <property type="match status" value="1"/>
</dbReference>
<dbReference type="PROSITE" id="PS51123">
    <property type="entry name" value="OMPA_2"/>
    <property type="match status" value="1"/>
</dbReference>
<evidence type="ECO:0000259" key="3">
    <source>
        <dbReference type="PROSITE" id="PS51123"/>
    </source>
</evidence>
<dbReference type="InterPro" id="IPR017732">
    <property type="entry name" value="T4/T6SS_DotU"/>
</dbReference>
<keyword evidence="2" id="KW-1133">Transmembrane helix</keyword>
<dbReference type="InterPro" id="IPR017733">
    <property type="entry name" value="OmpA-like_dom_proteobacteria"/>
</dbReference>
<feature type="transmembrane region" description="Helical" evidence="2">
    <location>
        <begin position="235"/>
        <end position="255"/>
    </location>
</feature>
<dbReference type="Pfam" id="PF09850">
    <property type="entry name" value="DotU"/>
    <property type="match status" value="1"/>
</dbReference>
<dbReference type="NCBIfam" id="TIGR03350">
    <property type="entry name" value="type_VI_ompA"/>
    <property type="match status" value="1"/>
</dbReference>
<keyword evidence="1 2" id="KW-0472">Membrane</keyword>
<dbReference type="NCBIfam" id="TIGR03349">
    <property type="entry name" value="IV_VI_DotU"/>
    <property type="match status" value="1"/>
</dbReference>
<organism evidence="4 5">
    <name type="scientific">Colwellia maritima</name>
    <dbReference type="NCBI Taxonomy" id="2912588"/>
    <lineage>
        <taxon>Bacteria</taxon>
        <taxon>Pseudomonadati</taxon>
        <taxon>Pseudomonadota</taxon>
        <taxon>Gammaproteobacteria</taxon>
        <taxon>Alteromonadales</taxon>
        <taxon>Colwelliaceae</taxon>
        <taxon>Colwellia</taxon>
    </lineage>
</organism>
<dbReference type="Pfam" id="PF00691">
    <property type="entry name" value="OmpA"/>
    <property type="match status" value="1"/>
</dbReference>
<keyword evidence="2" id="KW-0812">Transmembrane</keyword>
<dbReference type="InterPro" id="IPR006665">
    <property type="entry name" value="OmpA-like"/>
</dbReference>
<dbReference type="InterPro" id="IPR038522">
    <property type="entry name" value="T4/T6SS_DotU_sf"/>
</dbReference>
<dbReference type="InterPro" id="IPR036737">
    <property type="entry name" value="OmpA-like_sf"/>
</dbReference>
<dbReference type="NCBIfam" id="NF038228">
    <property type="entry name" value="IcmH_DotU_IVB"/>
    <property type="match status" value="1"/>
</dbReference>
<dbReference type="PANTHER" id="PTHR38033">
    <property type="entry name" value="MEMBRANE PROTEIN-RELATED"/>
    <property type="match status" value="1"/>
</dbReference>
<dbReference type="CDD" id="cd07185">
    <property type="entry name" value="OmpA_C-like"/>
    <property type="match status" value="1"/>
</dbReference>
<reference evidence="4" key="1">
    <citation type="submission" date="2022-01" db="EMBL/GenBank/DDBJ databases">
        <title>Colwellia maritima, isolated from seawater.</title>
        <authorList>
            <person name="Kristyanto S."/>
            <person name="Jung J."/>
            <person name="Jeon C.O."/>
        </authorList>
    </citation>
    <scope>NUCLEOTIDE SEQUENCE</scope>
    <source>
        <strain evidence="4">MSW7</strain>
    </source>
</reference>
<evidence type="ECO:0000313" key="5">
    <source>
        <dbReference type="Proteomes" id="UP001139646"/>
    </source>
</evidence>
<evidence type="ECO:0000313" key="4">
    <source>
        <dbReference type="EMBL" id="MCI2284338.1"/>
    </source>
</evidence>
<feature type="domain" description="OmpA-like" evidence="3">
    <location>
        <begin position="314"/>
        <end position="432"/>
    </location>
</feature>
<dbReference type="PANTHER" id="PTHR38033:SF1">
    <property type="entry name" value="DOTU FAMILY TYPE IV_VI SECRETION SYSTEM PROTEIN"/>
    <property type="match status" value="1"/>
</dbReference>
<evidence type="ECO:0000256" key="1">
    <source>
        <dbReference type="PROSITE-ProRule" id="PRU00473"/>
    </source>
</evidence>
<sequence>MNDKTIVKPRPGRGVFGSFSKVDNSPSENNVKTIVHEEKVDSKASNVILTMTNNPLVDNAGAILSTCIKLRNTQEYDDVSTLRLQCIDLIKNYEHTLRVANVSAEDIQSARYCLCSFMDEIILNTPWGGDSVWASESLLSTFHSETFGGEYFYTLLENALQYPSEKYHLLELMYICLTLGFVGKMKVEVQGEQKLEDLREKAYHSVQSFKGDLLRELSPGWRDKVIHNTEFQQPFPLWVIGALFGVLLLFIYMSFSYNINSYSSSVYKELVSLVPWQEPENTLSQSLSRDEALVLQQLLQTEIDKNLLEVDQLSDRIRIRIGAGALFASGSTQPRADFEAILAKIARTLESTEGKILITGHTDDEPIFTTKYPSNWHLSLARATSIGNFLANNASLKGRLWPEGMGESQPRFDNSNEHNRALNRRIEIDLLF</sequence>
<dbReference type="SUPFAM" id="SSF103088">
    <property type="entry name" value="OmpA-like"/>
    <property type="match status" value="1"/>
</dbReference>
<evidence type="ECO:0000256" key="2">
    <source>
        <dbReference type="SAM" id="Phobius"/>
    </source>
</evidence>
<dbReference type="Gene3D" id="1.25.40.590">
    <property type="entry name" value="Type IV / VI secretion system, DotU"/>
    <property type="match status" value="1"/>
</dbReference>
<gene>
    <name evidence="4" type="primary">tssL</name>
    <name evidence="4" type="ORF">L3081_14285</name>
</gene>
<name>A0ABS9X257_9GAMM</name>